<evidence type="ECO:0000313" key="2">
    <source>
        <dbReference type="EMBL" id="RDX82909.1"/>
    </source>
</evidence>
<dbReference type="PANTHER" id="PTHR48201:SF12">
    <property type="entry name" value="AMINOTRANSFERASE-LIKE PLANT MOBILE DOMAIN-CONTAINING PROTEIN"/>
    <property type="match status" value="1"/>
</dbReference>
<dbReference type="Pfam" id="PF24924">
    <property type="entry name" value="DUF7745"/>
    <property type="match status" value="1"/>
</dbReference>
<feature type="domain" description="DUF7745" evidence="1">
    <location>
        <begin position="1"/>
        <end position="88"/>
    </location>
</feature>
<keyword evidence="3" id="KW-1185">Reference proteome</keyword>
<protein>
    <recommendedName>
        <fullName evidence="1">DUF7745 domain-containing protein</fullName>
    </recommendedName>
</protein>
<organism evidence="2 3">
    <name type="scientific">Mucuna pruriens</name>
    <name type="common">Velvet bean</name>
    <name type="synonym">Dolichos pruriens</name>
    <dbReference type="NCBI Taxonomy" id="157652"/>
    <lineage>
        <taxon>Eukaryota</taxon>
        <taxon>Viridiplantae</taxon>
        <taxon>Streptophyta</taxon>
        <taxon>Embryophyta</taxon>
        <taxon>Tracheophyta</taxon>
        <taxon>Spermatophyta</taxon>
        <taxon>Magnoliopsida</taxon>
        <taxon>eudicotyledons</taxon>
        <taxon>Gunneridae</taxon>
        <taxon>Pentapetalae</taxon>
        <taxon>rosids</taxon>
        <taxon>fabids</taxon>
        <taxon>Fabales</taxon>
        <taxon>Fabaceae</taxon>
        <taxon>Papilionoideae</taxon>
        <taxon>50 kb inversion clade</taxon>
        <taxon>NPAAA clade</taxon>
        <taxon>indigoferoid/millettioid clade</taxon>
        <taxon>Phaseoleae</taxon>
        <taxon>Mucuna</taxon>
    </lineage>
</organism>
<dbReference type="Proteomes" id="UP000257109">
    <property type="component" value="Unassembled WGS sequence"/>
</dbReference>
<dbReference type="InterPro" id="IPR056647">
    <property type="entry name" value="DUF7745"/>
</dbReference>
<comment type="caution">
    <text evidence="2">The sequence shown here is derived from an EMBL/GenBank/DDBJ whole genome shotgun (WGS) entry which is preliminary data.</text>
</comment>
<dbReference type="OrthoDB" id="976209at2759"/>
<evidence type="ECO:0000259" key="1">
    <source>
        <dbReference type="Pfam" id="PF24924"/>
    </source>
</evidence>
<sequence length="151" mass="17232">MQYYDPPLRCFTFKDFQLTPTLEEYERLLGLPLAKSPPYLPKGHYPSRALVAKLLKTSESEVLKRKRNRNGLEGLPKASIEERLHQQQREDALLAKRDKGDNPVIGAINYNLELEPRQAGYPMVLPPSEEAVTSFVIHGIGMQNEECLKKI</sequence>
<accession>A0A371FX47</accession>
<gene>
    <name evidence="2" type="ORF">CR513_36245</name>
</gene>
<proteinExistence type="predicted"/>
<dbReference type="EMBL" id="QJKJ01007514">
    <property type="protein sequence ID" value="RDX82909.1"/>
    <property type="molecule type" value="Genomic_DNA"/>
</dbReference>
<evidence type="ECO:0000313" key="3">
    <source>
        <dbReference type="Proteomes" id="UP000257109"/>
    </source>
</evidence>
<dbReference type="AlphaFoldDB" id="A0A371FX47"/>
<name>A0A371FX47_MUCPR</name>
<reference evidence="2" key="1">
    <citation type="submission" date="2018-05" db="EMBL/GenBank/DDBJ databases">
        <title>Draft genome of Mucuna pruriens seed.</title>
        <authorList>
            <person name="Nnadi N.E."/>
            <person name="Vos R."/>
            <person name="Hasami M.H."/>
            <person name="Devisetty U.K."/>
            <person name="Aguiy J.C."/>
        </authorList>
    </citation>
    <scope>NUCLEOTIDE SEQUENCE [LARGE SCALE GENOMIC DNA]</scope>
    <source>
        <strain evidence="2">JCA_2017</strain>
    </source>
</reference>
<feature type="non-terminal residue" evidence="2">
    <location>
        <position position="1"/>
    </location>
</feature>
<dbReference type="PANTHER" id="PTHR48201">
    <property type="entry name" value="PROTEIN, PUTATIVE-RELATED"/>
    <property type="match status" value="1"/>
</dbReference>